<dbReference type="Proteomes" id="UP001066276">
    <property type="component" value="Chromosome 8"/>
</dbReference>
<gene>
    <name evidence="1" type="ORF">NDU88_006967</name>
</gene>
<evidence type="ECO:0000313" key="2">
    <source>
        <dbReference type="Proteomes" id="UP001066276"/>
    </source>
</evidence>
<dbReference type="EMBL" id="JANPWB010000012">
    <property type="protein sequence ID" value="KAJ1118780.1"/>
    <property type="molecule type" value="Genomic_DNA"/>
</dbReference>
<reference evidence="1" key="1">
    <citation type="journal article" date="2022" name="bioRxiv">
        <title>Sequencing and chromosome-scale assembly of the giantPleurodeles waltlgenome.</title>
        <authorList>
            <person name="Brown T."/>
            <person name="Elewa A."/>
            <person name="Iarovenko S."/>
            <person name="Subramanian E."/>
            <person name="Araus A.J."/>
            <person name="Petzold A."/>
            <person name="Susuki M."/>
            <person name="Suzuki K.-i.T."/>
            <person name="Hayashi T."/>
            <person name="Toyoda A."/>
            <person name="Oliveira C."/>
            <person name="Osipova E."/>
            <person name="Leigh N.D."/>
            <person name="Simon A."/>
            <person name="Yun M.H."/>
        </authorList>
    </citation>
    <scope>NUCLEOTIDE SEQUENCE</scope>
    <source>
        <strain evidence="1">20211129_DDA</strain>
        <tissue evidence="1">Liver</tissue>
    </source>
</reference>
<dbReference type="AlphaFoldDB" id="A0AAV7NV07"/>
<organism evidence="1 2">
    <name type="scientific">Pleurodeles waltl</name>
    <name type="common">Iberian ribbed newt</name>
    <dbReference type="NCBI Taxonomy" id="8319"/>
    <lineage>
        <taxon>Eukaryota</taxon>
        <taxon>Metazoa</taxon>
        <taxon>Chordata</taxon>
        <taxon>Craniata</taxon>
        <taxon>Vertebrata</taxon>
        <taxon>Euteleostomi</taxon>
        <taxon>Amphibia</taxon>
        <taxon>Batrachia</taxon>
        <taxon>Caudata</taxon>
        <taxon>Salamandroidea</taxon>
        <taxon>Salamandridae</taxon>
        <taxon>Pleurodelinae</taxon>
        <taxon>Pleurodeles</taxon>
    </lineage>
</organism>
<comment type="caution">
    <text evidence="1">The sequence shown here is derived from an EMBL/GenBank/DDBJ whole genome shotgun (WGS) entry which is preliminary data.</text>
</comment>
<name>A0AAV7NV07_PLEWA</name>
<sequence>MQTLLGPWALRGQRLEVADCDDDRRCVCGPLELRPLPPTLPRVEVDGQMAPDKELADLHGTKGEQIHHDGADL</sequence>
<protein>
    <submittedName>
        <fullName evidence="1">Uncharacterized protein</fullName>
    </submittedName>
</protein>
<keyword evidence="2" id="KW-1185">Reference proteome</keyword>
<evidence type="ECO:0000313" key="1">
    <source>
        <dbReference type="EMBL" id="KAJ1118780.1"/>
    </source>
</evidence>
<accession>A0AAV7NV07</accession>
<proteinExistence type="predicted"/>